<evidence type="ECO:0000313" key="2">
    <source>
        <dbReference type="EMBL" id="KAF4311377.1"/>
    </source>
</evidence>
<dbReference type="InterPro" id="IPR011990">
    <property type="entry name" value="TPR-like_helical_dom_sf"/>
</dbReference>
<dbReference type="PRINTS" id="PR00381">
    <property type="entry name" value="KINESINLIGHT"/>
</dbReference>
<dbReference type="SUPFAM" id="SSF48452">
    <property type="entry name" value="TPR-like"/>
    <property type="match status" value="4"/>
</dbReference>
<dbReference type="Proteomes" id="UP000572817">
    <property type="component" value="Unassembled WGS sequence"/>
</dbReference>
<feature type="region of interest" description="Disordered" evidence="1">
    <location>
        <begin position="698"/>
        <end position="742"/>
    </location>
</feature>
<dbReference type="EMBL" id="WWBZ02000010">
    <property type="protein sequence ID" value="KAF4311377.1"/>
    <property type="molecule type" value="Genomic_DNA"/>
</dbReference>
<accession>A0A8H4J401</accession>
<dbReference type="Pfam" id="PF13424">
    <property type="entry name" value="TPR_12"/>
    <property type="match status" value="5"/>
</dbReference>
<protein>
    <submittedName>
        <fullName evidence="2">Uncharacterized protein</fullName>
    </submittedName>
</protein>
<reference evidence="2" key="1">
    <citation type="submission" date="2020-04" db="EMBL/GenBank/DDBJ databases">
        <title>Genome Assembly and Annotation of Botryosphaeria dothidea sdau 11-99, a Latent Pathogen of Apple Fruit Ring Rot in China.</title>
        <authorList>
            <person name="Yu C."/>
            <person name="Diao Y."/>
            <person name="Lu Q."/>
            <person name="Zhao J."/>
            <person name="Cui S."/>
            <person name="Peng C."/>
            <person name="He B."/>
            <person name="Liu H."/>
        </authorList>
    </citation>
    <scope>NUCLEOTIDE SEQUENCE [LARGE SCALE GENOMIC DNA]</scope>
    <source>
        <strain evidence="2">Sdau11-99</strain>
    </source>
</reference>
<organism evidence="2 3">
    <name type="scientific">Botryosphaeria dothidea</name>
    <dbReference type="NCBI Taxonomy" id="55169"/>
    <lineage>
        <taxon>Eukaryota</taxon>
        <taxon>Fungi</taxon>
        <taxon>Dikarya</taxon>
        <taxon>Ascomycota</taxon>
        <taxon>Pezizomycotina</taxon>
        <taxon>Dothideomycetes</taxon>
        <taxon>Dothideomycetes incertae sedis</taxon>
        <taxon>Botryosphaeriales</taxon>
        <taxon>Botryosphaeriaceae</taxon>
        <taxon>Botryosphaeria</taxon>
    </lineage>
</organism>
<dbReference type="PANTHER" id="PTHR46082:SF11">
    <property type="entry name" value="AAA+ ATPASE DOMAIN-CONTAINING PROTEIN-RELATED"/>
    <property type="match status" value="1"/>
</dbReference>
<dbReference type="AlphaFoldDB" id="A0A8H4J401"/>
<dbReference type="PANTHER" id="PTHR46082">
    <property type="entry name" value="ATP/GTP-BINDING PROTEIN-RELATED"/>
    <property type="match status" value="1"/>
</dbReference>
<gene>
    <name evidence="2" type="ORF">GTA08_BOTSDO13144</name>
</gene>
<sequence>MANLASTYRNQGRWKEAEELDVQVMETRKRMLGQEHPDTLTSMANLALTYRNQGRWKEAEGLFIQVVETMNRVIGQEHPSTLTSIANLASTYRNQGRWKEAEELDVQVMETRKRMLGQEHPDTLTSMANLASTYRNQGRWKEAEELDVQVMETRKRVIGQEHPGTLTSMANLASTYRNQGRWKEAEGLFIQVVETMNRVIGQEHPDTLTSIANLASTYRNQGRWKEAEELDVQVMETRKRMLGQEHPDTLTSMANLASTYRNQGRWEEAEELDVQVMETMNRVIGQEHPSTLTSMANLASTYLNQGRWKEAEELDVQVIETRKRMLGQEHPDTLTSMANLASTYRNQGRWEEAEELDVQVMETMNRVIGQEHPSTLTSMANLASTYLNQGRWKEAEELDVQVMETRKRVIGQEHPDTLTSMANLASTYRNQGRWEEAEELDVQVMETRKRVIGQEHPDTLTSMANLASTYRNQGRWEEAEELDVQVMETRKRVIGQEHPGTLTSMANLASTYLNQGRWKEAKELTVSPKYQILAAPMSSSASTAEPVQAESIFSSVVQSTDPTTVEIQDTGLANETAEKMTDDVDSIYSVESDMEADSGYINGVAQIIFQQLQGNFLDITSFKPVLIVAERALEAFTSKLGHELDCKQAQEARVFIKKHRKQIKDSLERIGYRHLESIPQDNTTDREPDEVSRRDVLGWLKGTNPGDEHPNKDPKDKHPDNDPEDDPEDKHLDNDSEDDPDFVEQDIEKDGEEDGQHYEQVRLEYRELIDSGAFRWLIMRLKREIFMTAPTTDHASSIAEDILRKLVSKGKVSRKNPVESHRAVFTVDWNPLAFLEEQDYEEEWKIAEQLAWLGSALRSSPYENGVAVCVPQIDIDYATSSEDTCCKTEIHCTLKFHIEPQAEGPLDQKCVCWHKLFRNPVIVRGFPVPRQVCRTLGLDIPLNIMARLAQARRVTKFDNKLYAKGFSTMLLATKYNKDEGLLFWHLFYNEDGSHISYLDVRVKATEKIVADRISFQELENSRHILGWCSTVQSRAGAHDSEYHIRSSGRREPHAGCRVEKFSITGGKIVNFGLSGAIADKDVPIHLNRNGSYLEMIKAIFSKFVILYDVDEKRAWLVNGASALLHLVRSSLEDDRQSVIGSKLLFKPEELQRAKTEYTPESAVDVLTNEENMVLEIFPHKPEFSEEFTSGAFDRPDTILIYQTDKAANPGVEFKGRPRNYLEGFEFNAVAKGSDPIVLKITALRRKNQSIAALAPFFVERRE</sequence>
<evidence type="ECO:0000256" key="1">
    <source>
        <dbReference type="SAM" id="MobiDB-lite"/>
    </source>
</evidence>
<dbReference type="InterPro" id="IPR053137">
    <property type="entry name" value="NLR-like"/>
</dbReference>
<comment type="caution">
    <text evidence="2">The sequence shown here is derived from an EMBL/GenBank/DDBJ whole genome shotgun (WGS) entry which is preliminary data.</text>
</comment>
<feature type="compositionally biased region" description="Basic and acidic residues" evidence="1">
    <location>
        <begin position="706"/>
        <end position="721"/>
    </location>
</feature>
<keyword evidence="3" id="KW-1185">Reference proteome</keyword>
<dbReference type="OrthoDB" id="5986190at2759"/>
<dbReference type="Gene3D" id="1.25.40.10">
    <property type="entry name" value="Tetratricopeptide repeat domain"/>
    <property type="match status" value="4"/>
</dbReference>
<evidence type="ECO:0000313" key="3">
    <source>
        <dbReference type="Proteomes" id="UP000572817"/>
    </source>
</evidence>
<dbReference type="Pfam" id="PF13374">
    <property type="entry name" value="TPR_10"/>
    <property type="match status" value="3"/>
</dbReference>
<name>A0A8H4J401_9PEZI</name>
<proteinExistence type="predicted"/>